<dbReference type="InterPro" id="IPR050083">
    <property type="entry name" value="HtpX_protease"/>
</dbReference>
<keyword evidence="4 14" id="KW-0645">Protease</keyword>
<evidence type="ECO:0000313" key="15">
    <source>
        <dbReference type="Proteomes" id="UP000653411"/>
    </source>
</evidence>
<evidence type="ECO:0000256" key="1">
    <source>
        <dbReference type="ARBA" id="ARBA00001947"/>
    </source>
</evidence>
<evidence type="ECO:0000313" key="14">
    <source>
        <dbReference type="EMBL" id="GGN33013.1"/>
    </source>
</evidence>
<keyword evidence="10" id="KW-0482">Metalloprotease</keyword>
<dbReference type="Gene3D" id="3.30.2010.10">
    <property type="entry name" value="Metalloproteases ('zincins'), catalytic domain"/>
    <property type="match status" value="1"/>
</dbReference>
<dbReference type="RefSeq" id="WP_189267111.1">
    <property type="nucleotide sequence ID" value="NZ_BMML01000021.1"/>
</dbReference>
<comment type="subcellular location">
    <subcellularLocation>
        <location evidence="2">Cell membrane</location>
        <topology evidence="2">Multi-pass membrane protein</topology>
    </subcellularLocation>
</comment>
<keyword evidence="3" id="KW-1003">Cell membrane</keyword>
<keyword evidence="6" id="KW-0479">Metal-binding</keyword>
<evidence type="ECO:0000256" key="3">
    <source>
        <dbReference type="ARBA" id="ARBA00022475"/>
    </source>
</evidence>
<gene>
    <name evidence="14" type="ORF">GCM10011578_072380</name>
</gene>
<evidence type="ECO:0000256" key="2">
    <source>
        <dbReference type="ARBA" id="ARBA00004651"/>
    </source>
</evidence>
<feature type="transmembrane region" description="Helical" evidence="12">
    <location>
        <begin position="40"/>
        <end position="59"/>
    </location>
</feature>
<evidence type="ECO:0000259" key="13">
    <source>
        <dbReference type="Pfam" id="PF01435"/>
    </source>
</evidence>
<accession>A0A917XK87</accession>
<evidence type="ECO:0000256" key="10">
    <source>
        <dbReference type="ARBA" id="ARBA00023049"/>
    </source>
</evidence>
<dbReference type="CDD" id="cd07328">
    <property type="entry name" value="M48_Ste24p_like"/>
    <property type="match status" value="1"/>
</dbReference>
<evidence type="ECO:0000256" key="4">
    <source>
        <dbReference type="ARBA" id="ARBA00022670"/>
    </source>
</evidence>
<reference evidence="14" key="2">
    <citation type="submission" date="2020-09" db="EMBL/GenBank/DDBJ databases">
        <authorList>
            <person name="Sun Q."/>
            <person name="Zhou Y."/>
        </authorList>
    </citation>
    <scope>NUCLEOTIDE SEQUENCE</scope>
    <source>
        <strain evidence="14">CGMCC 4.7110</strain>
    </source>
</reference>
<dbReference type="InterPro" id="IPR001915">
    <property type="entry name" value="Peptidase_M48"/>
</dbReference>
<organism evidence="14 15">
    <name type="scientific">Streptomyces fuscichromogenes</name>
    <dbReference type="NCBI Taxonomy" id="1324013"/>
    <lineage>
        <taxon>Bacteria</taxon>
        <taxon>Bacillati</taxon>
        <taxon>Actinomycetota</taxon>
        <taxon>Actinomycetes</taxon>
        <taxon>Kitasatosporales</taxon>
        <taxon>Streptomycetaceae</taxon>
        <taxon>Streptomyces</taxon>
    </lineage>
</organism>
<comment type="cofactor">
    <cofactor evidence="1">
        <name>Zn(2+)</name>
        <dbReference type="ChEBI" id="CHEBI:29105"/>
    </cofactor>
</comment>
<sequence>MGATLRALRALVLLCGFYLLSLVLLAVAAGIDVAAVTWAPDALAGKIVIVSFLLAVPVVRGMFMLRTPKGEDPPGLPVTEADEPRLWALVRELAAATGTRAPKAVVLTGDVNAAVSEEPRLLGLRPGPRSLYLGVPLLTGLTEAQLKAVLAHEYGHFTGGDTRLSALAVRGRVQIARTVGHFHARADGKEAAERARQEQAAAKRTAKGKRTKEIDTAGAGITYRLMAAVYTAYAKLYMRATLSTARAQEYAADLAAARIAGRDATASALREIPVLSAAHDFYLDSYATLGLPARQLPPRGQFFGGFGRMLTARGTELAGLRADLPAEPGSPYDSHPPIADRVRRTEALPADGRGTEDGGPALALLTDPARTLAALEDAVLTDEVRQFERAGEWEQLLSSSMAVGLASLDTPLHRALALHTEDRPTLPALLRLIDDGRLWQLAQCLPLPGRAAAGTTAGTADREFRESVRPVLRDSLQSMVLAEFSARSLLNWEFSWSRPAAVRLPGSASDLDGEAGTEATLRAAVTAALADHPDTALLRALLPPTPQPA</sequence>
<keyword evidence="8" id="KW-0862">Zinc</keyword>
<dbReference type="GO" id="GO:0005886">
    <property type="term" value="C:plasma membrane"/>
    <property type="evidence" value="ECO:0007669"/>
    <property type="project" value="UniProtKB-SubCell"/>
</dbReference>
<dbReference type="EMBL" id="BMML01000021">
    <property type="protein sequence ID" value="GGN33013.1"/>
    <property type="molecule type" value="Genomic_DNA"/>
</dbReference>
<comment type="caution">
    <text evidence="14">The sequence shown here is derived from an EMBL/GenBank/DDBJ whole genome shotgun (WGS) entry which is preliminary data.</text>
</comment>
<evidence type="ECO:0000256" key="11">
    <source>
        <dbReference type="ARBA" id="ARBA00023136"/>
    </source>
</evidence>
<dbReference type="GO" id="GO:0046872">
    <property type="term" value="F:metal ion binding"/>
    <property type="evidence" value="ECO:0007669"/>
    <property type="project" value="UniProtKB-KW"/>
</dbReference>
<keyword evidence="9 12" id="KW-1133">Transmembrane helix</keyword>
<protein>
    <submittedName>
        <fullName evidence="14">Zn-dependent protease</fullName>
    </submittedName>
</protein>
<evidence type="ECO:0000256" key="7">
    <source>
        <dbReference type="ARBA" id="ARBA00022801"/>
    </source>
</evidence>
<keyword evidence="11 12" id="KW-0472">Membrane</keyword>
<evidence type="ECO:0000256" key="6">
    <source>
        <dbReference type="ARBA" id="ARBA00022723"/>
    </source>
</evidence>
<dbReference type="GO" id="GO:0006508">
    <property type="term" value="P:proteolysis"/>
    <property type="evidence" value="ECO:0007669"/>
    <property type="project" value="UniProtKB-KW"/>
</dbReference>
<dbReference type="AlphaFoldDB" id="A0A917XK87"/>
<feature type="domain" description="Peptidase M48" evidence="13">
    <location>
        <begin position="83"/>
        <end position="345"/>
    </location>
</feature>
<evidence type="ECO:0000256" key="5">
    <source>
        <dbReference type="ARBA" id="ARBA00022692"/>
    </source>
</evidence>
<dbReference type="PANTHER" id="PTHR43221:SF1">
    <property type="entry name" value="PROTEASE HTPX"/>
    <property type="match status" value="1"/>
</dbReference>
<evidence type="ECO:0000256" key="9">
    <source>
        <dbReference type="ARBA" id="ARBA00022989"/>
    </source>
</evidence>
<proteinExistence type="predicted"/>
<name>A0A917XK87_9ACTN</name>
<dbReference type="GO" id="GO:0004222">
    <property type="term" value="F:metalloendopeptidase activity"/>
    <property type="evidence" value="ECO:0007669"/>
    <property type="project" value="InterPro"/>
</dbReference>
<keyword evidence="15" id="KW-1185">Reference proteome</keyword>
<dbReference type="Proteomes" id="UP000653411">
    <property type="component" value="Unassembled WGS sequence"/>
</dbReference>
<reference evidence="14" key="1">
    <citation type="journal article" date="2014" name="Int. J. Syst. Evol. Microbiol.">
        <title>Complete genome sequence of Corynebacterium casei LMG S-19264T (=DSM 44701T), isolated from a smear-ripened cheese.</title>
        <authorList>
            <consortium name="US DOE Joint Genome Institute (JGI-PGF)"/>
            <person name="Walter F."/>
            <person name="Albersmeier A."/>
            <person name="Kalinowski J."/>
            <person name="Ruckert C."/>
        </authorList>
    </citation>
    <scope>NUCLEOTIDE SEQUENCE</scope>
    <source>
        <strain evidence="14">CGMCC 4.7110</strain>
    </source>
</reference>
<keyword evidence="5 12" id="KW-0812">Transmembrane</keyword>
<keyword evidence="7" id="KW-0378">Hydrolase</keyword>
<dbReference type="PANTHER" id="PTHR43221">
    <property type="entry name" value="PROTEASE HTPX"/>
    <property type="match status" value="1"/>
</dbReference>
<dbReference type="Pfam" id="PF01435">
    <property type="entry name" value="Peptidase_M48"/>
    <property type="match status" value="1"/>
</dbReference>
<evidence type="ECO:0000256" key="8">
    <source>
        <dbReference type="ARBA" id="ARBA00022833"/>
    </source>
</evidence>
<evidence type="ECO:0000256" key="12">
    <source>
        <dbReference type="SAM" id="Phobius"/>
    </source>
</evidence>